<feature type="transmembrane region" description="Helical" evidence="1">
    <location>
        <begin position="206"/>
        <end position="230"/>
    </location>
</feature>
<keyword evidence="1" id="KW-0812">Transmembrane</keyword>
<dbReference type="RefSeq" id="WP_135245991.1">
    <property type="nucleotide sequence ID" value="NZ_SIHO01000002.1"/>
</dbReference>
<reference evidence="2 3" key="1">
    <citation type="submission" date="2019-02" db="EMBL/GenBank/DDBJ databases">
        <title>Polymorphobacter sp. isolated from the lake at the Tibet of China.</title>
        <authorList>
            <person name="Li A."/>
        </authorList>
    </citation>
    <scope>NUCLEOTIDE SEQUENCE [LARGE SCALE GENOMIC DNA]</scope>
    <source>
        <strain evidence="2 3">DJ1R-1</strain>
    </source>
</reference>
<accession>A0A4Y9EPW3</accession>
<dbReference type="OrthoDB" id="9806195at2"/>
<protein>
    <recommendedName>
        <fullName evidence="4">PepSY domain-containing protein</fullName>
    </recommendedName>
</protein>
<name>A0A4Y9EPW3_9SPHN</name>
<evidence type="ECO:0000313" key="2">
    <source>
        <dbReference type="EMBL" id="TFU03399.1"/>
    </source>
</evidence>
<comment type="caution">
    <text evidence="2">The sequence shown here is derived from an EMBL/GenBank/DDBJ whole genome shotgun (WGS) entry which is preliminary data.</text>
</comment>
<dbReference type="EMBL" id="SIHO01000002">
    <property type="protein sequence ID" value="TFU03399.1"/>
    <property type="molecule type" value="Genomic_DNA"/>
</dbReference>
<dbReference type="Proteomes" id="UP000297737">
    <property type="component" value="Unassembled WGS sequence"/>
</dbReference>
<evidence type="ECO:0000256" key="1">
    <source>
        <dbReference type="SAM" id="Phobius"/>
    </source>
</evidence>
<dbReference type="AlphaFoldDB" id="A0A4Y9EPW3"/>
<feature type="transmembrane region" description="Helical" evidence="1">
    <location>
        <begin position="20"/>
        <end position="45"/>
    </location>
</feature>
<evidence type="ECO:0000313" key="3">
    <source>
        <dbReference type="Proteomes" id="UP000297737"/>
    </source>
</evidence>
<keyword evidence="1" id="KW-1133">Transmembrane helix</keyword>
<organism evidence="2 3">
    <name type="scientific">Glacieibacterium arshaanense</name>
    <dbReference type="NCBI Taxonomy" id="2511025"/>
    <lineage>
        <taxon>Bacteria</taxon>
        <taxon>Pseudomonadati</taxon>
        <taxon>Pseudomonadota</taxon>
        <taxon>Alphaproteobacteria</taxon>
        <taxon>Sphingomonadales</taxon>
        <taxon>Sphingosinicellaceae</taxon>
        <taxon>Glacieibacterium</taxon>
    </lineage>
</organism>
<keyword evidence="3" id="KW-1185">Reference proteome</keyword>
<evidence type="ECO:0008006" key="4">
    <source>
        <dbReference type="Google" id="ProtNLM"/>
    </source>
</evidence>
<proteinExistence type="predicted"/>
<keyword evidence="1" id="KW-0472">Membrane</keyword>
<gene>
    <name evidence="2" type="ORF">EUV02_09485</name>
</gene>
<sequence>MQIGLPRRRSWRGWFYFAHLWLGIFVALQLLLWTVSGLVMTAWPIETIRGEPLRREVITPDLRRAGPLLPLDQLVAASARPVDSATLVSLLGAPVYRLQQGKDVWLIDARSGAQRPLTAPDALALVHAGTKLTGAATVTLLDPANPPLELRRNVPGWRVAFADGTRVYVGADGAILSIRTGLWRFYDFFWGLHILDPVAREDTHHPLLIGSAVLSTTSVISGIVLIFVYFGRRRRR</sequence>